<feature type="binding site" evidence="5">
    <location>
        <position position="305"/>
    </location>
    <ligand>
        <name>Fe cation</name>
        <dbReference type="ChEBI" id="CHEBI:24875"/>
        <note>catalytic</note>
    </ligand>
</feature>
<evidence type="ECO:0000313" key="6">
    <source>
        <dbReference type="EMBL" id="ACK68262.1"/>
    </source>
</evidence>
<dbReference type="GO" id="GO:0010436">
    <property type="term" value="F:carotenoid dioxygenase activity"/>
    <property type="evidence" value="ECO:0007669"/>
    <property type="project" value="TreeGrafter"/>
</dbReference>
<accession>B7JVC9</accession>
<keyword evidence="4 5" id="KW-0408">Iron</keyword>
<proteinExistence type="inferred from homology"/>
<dbReference type="EMBL" id="CP001287">
    <property type="protein sequence ID" value="ACK68262.1"/>
    <property type="molecule type" value="Genomic_DNA"/>
</dbReference>
<dbReference type="AlphaFoldDB" id="B7JVC9"/>
<dbReference type="PANTHER" id="PTHR10543">
    <property type="entry name" value="BETA-CAROTENE DIOXYGENASE"/>
    <property type="match status" value="1"/>
</dbReference>
<dbReference type="HOGENOM" id="CLU_016472_6_3_3"/>
<dbReference type="eggNOG" id="COG3670">
    <property type="taxonomic scope" value="Bacteria"/>
</dbReference>
<reference evidence="7" key="1">
    <citation type="journal article" date="2011" name="MBio">
        <title>Novel metabolic attributes of the genus Cyanothece, comprising a group of unicellular nitrogen-fixing Cyanobacteria.</title>
        <authorList>
            <person name="Bandyopadhyay A."/>
            <person name="Elvitigala T."/>
            <person name="Welsh E."/>
            <person name="Stockel J."/>
            <person name="Liberton M."/>
            <person name="Min H."/>
            <person name="Sherman L.A."/>
            <person name="Pakrasi H.B."/>
        </authorList>
    </citation>
    <scope>NUCLEOTIDE SEQUENCE [LARGE SCALE GENOMIC DNA]</scope>
    <source>
        <strain evidence="7">PCC 8801</strain>
    </source>
</reference>
<keyword evidence="2 5" id="KW-0479">Metal-binding</keyword>
<keyword evidence="3" id="KW-0560">Oxidoreductase</keyword>
<dbReference type="KEGG" id="cyp:PCC8801_4340"/>
<dbReference type="GO" id="GO:0046872">
    <property type="term" value="F:metal ion binding"/>
    <property type="evidence" value="ECO:0007669"/>
    <property type="project" value="UniProtKB-KW"/>
</dbReference>
<dbReference type="InterPro" id="IPR011048">
    <property type="entry name" value="Haem_d1_sf"/>
</dbReference>
<name>B7JVC9_RIPO1</name>
<evidence type="ECO:0000256" key="3">
    <source>
        <dbReference type="ARBA" id="ARBA00023002"/>
    </source>
</evidence>
<dbReference type="PANTHER" id="PTHR10543:SF89">
    <property type="entry name" value="CAROTENOID 9,10(9',10')-CLEAVAGE DIOXYGENASE 1"/>
    <property type="match status" value="1"/>
</dbReference>
<feature type="binding site" evidence="5">
    <location>
        <position position="485"/>
    </location>
    <ligand>
        <name>Fe cation</name>
        <dbReference type="ChEBI" id="CHEBI:24875"/>
        <note>catalytic</note>
    </ligand>
</feature>
<keyword evidence="7" id="KW-1185">Reference proteome</keyword>
<protein>
    <submittedName>
        <fullName evidence="6">Carotenoid oxygenase</fullName>
    </submittedName>
</protein>
<gene>
    <name evidence="6" type="ordered locus">PCC8801_4340</name>
</gene>
<dbReference type="OrthoDB" id="6636843at2"/>
<dbReference type="Pfam" id="PF03055">
    <property type="entry name" value="RPE65"/>
    <property type="match status" value="1"/>
</dbReference>
<evidence type="ECO:0000256" key="5">
    <source>
        <dbReference type="PIRSR" id="PIRSR604294-1"/>
    </source>
</evidence>
<comment type="similarity">
    <text evidence="1">Belongs to the carotenoid oxygenase family.</text>
</comment>
<dbReference type="RefSeq" id="WP_015957390.1">
    <property type="nucleotide sequence ID" value="NC_011726.1"/>
</dbReference>
<organism evidence="6 7">
    <name type="scientific">Rippkaea orientalis (strain PCC 8801 / RF-1)</name>
    <name type="common">Cyanothece sp. (strain PCC 8801)</name>
    <dbReference type="NCBI Taxonomy" id="41431"/>
    <lineage>
        <taxon>Bacteria</taxon>
        <taxon>Bacillati</taxon>
        <taxon>Cyanobacteriota</taxon>
        <taxon>Cyanophyceae</taxon>
        <taxon>Oscillatoriophycideae</taxon>
        <taxon>Chroococcales</taxon>
        <taxon>Aphanothecaceae</taxon>
        <taxon>Rippkaea</taxon>
        <taxon>Rippkaea orientalis</taxon>
    </lineage>
</organism>
<dbReference type="InterPro" id="IPR004294">
    <property type="entry name" value="Carotenoid_Oase"/>
</dbReference>
<feature type="binding site" evidence="5">
    <location>
        <position position="237"/>
    </location>
    <ligand>
        <name>Fe cation</name>
        <dbReference type="ChEBI" id="CHEBI:24875"/>
        <note>catalytic</note>
    </ligand>
</feature>
<evidence type="ECO:0000313" key="7">
    <source>
        <dbReference type="Proteomes" id="UP000008204"/>
    </source>
</evidence>
<evidence type="ECO:0000256" key="4">
    <source>
        <dbReference type="ARBA" id="ARBA00023004"/>
    </source>
</evidence>
<evidence type="ECO:0000256" key="2">
    <source>
        <dbReference type="ARBA" id="ARBA00022723"/>
    </source>
</evidence>
<sequence>MTNLLIKEENESYYNQEEWQRGYQSQPNEYDYCVEDIEGKIPPELQGTLFRNGPGLLEVQGVPLKHPFDGDGMVCAISFLPDGRVHFRNRFVRTEGYVKEQEAQKMLYRGVFGTQKPGGWLNNLFDLKIKNIANTNIIYWGEKLLALWEAGQPYRLDPNTLETLGIDDLDGVITDNGSISAHPCLDPHCELDKGQPCLVNFSIKPGLSSTITVYEFNPQGQLLRCHSHITPGFCFIHDFAITEHYCIFLQNAVTFNPIPYILGLKGAGNCVKFQPNQPSRFIIIPRVPPYKQVKIIEAKAGFVFHHANAFEVKNKIYLDSIAYNSLPELQPNRSYLEIDFDQIDPSQLWRFTLDLNDNTVQSQKISDRPCEFPVINPQKVGQNYRYIYLNASHHPTENSPFQAILKVDLETQQQEIHSFAPTGYVGEPIFVPHPNGITEDDGWLLVMVYNGTLHRSDLVILDAKDLSKPPIARVHLKHHIPYGLHGSWTSEIIDH</sequence>
<evidence type="ECO:0000256" key="1">
    <source>
        <dbReference type="ARBA" id="ARBA00006787"/>
    </source>
</evidence>
<dbReference type="SUPFAM" id="SSF51004">
    <property type="entry name" value="C-terminal (heme d1) domain of cytochrome cd1-nitrite reductase"/>
    <property type="match status" value="1"/>
</dbReference>
<feature type="binding site" evidence="5">
    <location>
        <position position="182"/>
    </location>
    <ligand>
        <name>Fe cation</name>
        <dbReference type="ChEBI" id="CHEBI:24875"/>
        <note>catalytic</note>
    </ligand>
</feature>
<dbReference type="STRING" id="41431.PCC8801_4340"/>
<comment type="cofactor">
    <cofactor evidence="5">
        <name>Fe(2+)</name>
        <dbReference type="ChEBI" id="CHEBI:29033"/>
    </cofactor>
    <text evidence="5">Binds 1 Fe(2+) ion per subunit.</text>
</comment>
<dbReference type="Proteomes" id="UP000008204">
    <property type="component" value="Chromosome"/>
</dbReference>
<dbReference type="GO" id="GO:0016121">
    <property type="term" value="P:carotene catabolic process"/>
    <property type="evidence" value="ECO:0007669"/>
    <property type="project" value="TreeGrafter"/>
</dbReference>